<sequence>MLTLLLVWTIALGSLAIFLAGMIFPELSRKNDLIWVGVGLFYALILWVYSGKIGGGLLLGQTAGVSMLVWLGWQTMTQRRELTPEDKKTPVPEWLQKIVDLLVPLWEKLTTALSNQLGLESAAGETGGEGSLGGIKTKVLDVLDRLNSKPGRSAPSTVDVTGAVVSDEQSVESEEDWEVEEETVQAAEKTAEVAPPPGEAVAVDSETAAESETVTTAMEDPPEIEGGSAESPEAGDAEPVQTEVSPTAQADGAEPPADATVIQSPEERVNVDIPEAPAPAEVEGVVHQEDPQAPDLETEDRADMVNHGGNTAGPAPETGDPGELETSNWPPDPVD</sequence>
<feature type="transmembrane region" description="Helical" evidence="2">
    <location>
        <begin position="56"/>
        <end position="73"/>
    </location>
</feature>
<evidence type="ECO:0000313" key="3">
    <source>
        <dbReference type="EMBL" id="MCM1982579.1"/>
    </source>
</evidence>
<keyword evidence="2" id="KW-0812">Transmembrane</keyword>
<evidence type="ECO:0008006" key="5">
    <source>
        <dbReference type="Google" id="ProtNLM"/>
    </source>
</evidence>
<keyword evidence="4" id="KW-1185">Reference proteome</keyword>
<feature type="compositionally biased region" description="Acidic residues" evidence="1">
    <location>
        <begin position="169"/>
        <end position="183"/>
    </location>
</feature>
<feature type="transmembrane region" description="Helical" evidence="2">
    <location>
        <begin position="33"/>
        <end position="50"/>
    </location>
</feature>
<protein>
    <recommendedName>
        <fullName evidence="5">Ycf66 family protein</fullName>
    </recommendedName>
</protein>
<feature type="region of interest" description="Disordered" evidence="1">
    <location>
        <begin position="147"/>
        <end position="335"/>
    </location>
</feature>
<dbReference type="InterPro" id="IPR010004">
    <property type="entry name" value="Uncharacterised_Ycf66"/>
</dbReference>
<evidence type="ECO:0000313" key="4">
    <source>
        <dbReference type="Proteomes" id="UP000031561"/>
    </source>
</evidence>
<proteinExistence type="predicted"/>
<dbReference type="EMBL" id="JTHE03000043">
    <property type="protein sequence ID" value="MCM1982579.1"/>
    <property type="molecule type" value="Genomic_DNA"/>
</dbReference>
<dbReference type="RefSeq" id="WP_166281450.1">
    <property type="nucleotide sequence ID" value="NZ_JTHE03000043.1"/>
</dbReference>
<name>A0ABD4T219_9CYAN</name>
<dbReference type="AlphaFoldDB" id="A0ABD4T219"/>
<evidence type="ECO:0000256" key="1">
    <source>
        <dbReference type="SAM" id="MobiDB-lite"/>
    </source>
</evidence>
<comment type="caution">
    <text evidence="3">The sequence shown here is derived from an EMBL/GenBank/DDBJ whole genome shotgun (WGS) entry which is preliminary data.</text>
</comment>
<feature type="compositionally biased region" description="Low complexity" evidence="1">
    <location>
        <begin position="199"/>
        <end position="219"/>
    </location>
</feature>
<reference evidence="3 4" key="1">
    <citation type="journal article" date="2015" name="Genome Announc.">
        <title>Draft Genome Sequence of Filamentous Marine Cyanobacterium Lyngbya confervoides Strain BDU141951.</title>
        <authorList>
            <person name="Chandrababunaidu M.M."/>
            <person name="Sen D."/>
            <person name="Tripathy S."/>
        </authorList>
    </citation>
    <scope>NUCLEOTIDE SEQUENCE [LARGE SCALE GENOMIC DNA]</scope>
    <source>
        <strain evidence="3 4">BDU141951</strain>
    </source>
</reference>
<keyword evidence="2" id="KW-1133">Transmembrane helix</keyword>
<accession>A0ABD4T219</accession>
<evidence type="ECO:0000256" key="2">
    <source>
        <dbReference type="SAM" id="Phobius"/>
    </source>
</evidence>
<feature type="transmembrane region" description="Helical" evidence="2">
    <location>
        <begin position="6"/>
        <end position="24"/>
    </location>
</feature>
<gene>
    <name evidence="3" type="ORF">QQ91_0007040</name>
</gene>
<dbReference type="Pfam" id="PF07444">
    <property type="entry name" value="Ycf66_N"/>
    <property type="match status" value="1"/>
</dbReference>
<organism evidence="3 4">
    <name type="scientific">Lyngbya confervoides BDU141951</name>
    <dbReference type="NCBI Taxonomy" id="1574623"/>
    <lineage>
        <taxon>Bacteria</taxon>
        <taxon>Bacillati</taxon>
        <taxon>Cyanobacteriota</taxon>
        <taxon>Cyanophyceae</taxon>
        <taxon>Oscillatoriophycideae</taxon>
        <taxon>Oscillatoriales</taxon>
        <taxon>Microcoleaceae</taxon>
        <taxon>Lyngbya</taxon>
    </lineage>
</organism>
<dbReference type="Proteomes" id="UP000031561">
    <property type="component" value="Unassembled WGS sequence"/>
</dbReference>
<keyword evidence="2" id="KW-0472">Membrane</keyword>